<comment type="function">
    <text evidence="6">HflC and HflK could regulate a protease.</text>
</comment>
<dbReference type="Gene3D" id="3.30.479.30">
    <property type="entry name" value="Band 7 domain"/>
    <property type="match status" value="1"/>
</dbReference>
<name>B4D927_9BACT</name>
<keyword evidence="4" id="KW-1133">Transmembrane helix</keyword>
<dbReference type="STRING" id="497964.CfE428DRAFT_5417"/>
<dbReference type="MEROPS" id="I87.001"/>
<proteinExistence type="inferred from homology"/>
<dbReference type="FunCoup" id="B4D927">
    <property type="interactions" value="129"/>
</dbReference>
<evidence type="ECO:0000313" key="10">
    <source>
        <dbReference type="Proteomes" id="UP000005824"/>
    </source>
</evidence>
<dbReference type="EMBL" id="ABVL01000024">
    <property type="protein sequence ID" value="EDY17072.1"/>
    <property type="molecule type" value="Genomic_DNA"/>
</dbReference>
<evidence type="ECO:0000256" key="5">
    <source>
        <dbReference type="ARBA" id="ARBA00023136"/>
    </source>
</evidence>
<evidence type="ECO:0000256" key="6">
    <source>
        <dbReference type="PIRNR" id="PIRNR005651"/>
    </source>
</evidence>
<dbReference type="CDD" id="cd03405">
    <property type="entry name" value="SPFH_HflC"/>
    <property type="match status" value="1"/>
</dbReference>
<accession>B4D927</accession>
<feature type="region of interest" description="Disordered" evidence="7">
    <location>
        <begin position="316"/>
        <end position="335"/>
    </location>
</feature>
<dbReference type="GO" id="GO:0016020">
    <property type="term" value="C:membrane"/>
    <property type="evidence" value="ECO:0007669"/>
    <property type="project" value="UniProtKB-SubCell"/>
</dbReference>
<dbReference type="eggNOG" id="COG0330">
    <property type="taxonomic scope" value="Bacteria"/>
</dbReference>
<dbReference type="InterPro" id="IPR010200">
    <property type="entry name" value="HflC"/>
</dbReference>
<evidence type="ECO:0000256" key="1">
    <source>
        <dbReference type="ARBA" id="ARBA00004167"/>
    </source>
</evidence>
<dbReference type="RefSeq" id="WP_006982738.1">
    <property type="nucleotide sequence ID" value="NZ_ABVL01000024.1"/>
</dbReference>
<evidence type="ECO:0000259" key="8">
    <source>
        <dbReference type="SMART" id="SM00244"/>
    </source>
</evidence>
<dbReference type="SUPFAM" id="SSF117892">
    <property type="entry name" value="Band 7/SPFH domain"/>
    <property type="match status" value="1"/>
</dbReference>
<dbReference type="InterPro" id="IPR001107">
    <property type="entry name" value="Band_7"/>
</dbReference>
<evidence type="ECO:0000256" key="2">
    <source>
        <dbReference type="ARBA" id="ARBA00007862"/>
    </source>
</evidence>
<dbReference type="Proteomes" id="UP000005824">
    <property type="component" value="Unassembled WGS sequence"/>
</dbReference>
<feature type="compositionally biased region" description="Pro residues" evidence="7">
    <location>
        <begin position="321"/>
        <end position="335"/>
    </location>
</feature>
<dbReference type="InterPro" id="IPR036013">
    <property type="entry name" value="Band_7/SPFH_dom_sf"/>
</dbReference>
<evidence type="ECO:0000256" key="7">
    <source>
        <dbReference type="SAM" id="MobiDB-lite"/>
    </source>
</evidence>
<comment type="similarity">
    <text evidence="2 6">Belongs to the band 7/mec-2 family. HflC subfamily.</text>
</comment>
<dbReference type="PIRSF" id="PIRSF005651">
    <property type="entry name" value="HflC"/>
    <property type="match status" value="1"/>
</dbReference>
<dbReference type="PANTHER" id="PTHR42911:SF1">
    <property type="entry name" value="MODULATOR OF FTSH PROTEASE HFLC"/>
    <property type="match status" value="1"/>
</dbReference>
<feature type="domain" description="Band 7" evidence="8">
    <location>
        <begin position="23"/>
        <end position="214"/>
    </location>
</feature>
<dbReference type="NCBIfam" id="TIGR01932">
    <property type="entry name" value="hflC"/>
    <property type="match status" value="1"/>
</dbReference>
<dbReference type="SMART" id="SM00244">
    <property type="entry name" value="PHB"/>
    <property type="match status" value="1"/>
</dbReference>
<gene>
    <name evidence="9" type="ORF">CfE428DRAFT_5417</name>
</gene>
<dbReference type="Pfam" id="PF01145">
    <property type="entry name" value="Band_7"/>
    <property type="match status" value="1"/>
</dbReference>
<evidence type="ECO:0000256" key="3">
    <source>
        <dbReference type="ARBA" id="ARBA00022692"/>
    </source>
</evidence>
<evidence type="ECO:0000313" key="9">
    <source>
        <dbReference type="EMBL" id="EDY17072.1"/>
    </source>
</evidence>
<organism evidence="9 10">
    <name type="scientific">Chthoniobacter flavus Ellin428</name>
    <dbReference type="NCBI Taxonomy" id="497964"/>
    <lineage>
        <taxon>Bacteria</taxon>
        <taxon>Pseudomonadati</taxon>
        <taxon>Verrucomicrobiota</taxon>
        <taxon>Spartobacteria</taxon>
        <taxon>Chthoniobacterales</taxon>
        <taxon>Chthoniobacteraceae</taxon>
        <taxon>Chthoniobacter</taxon>
    </lineage>
</organism>
<comment type="subcellular location">
    <subcellularLocation>
        <location evidence="1">Membrane</location>
        <topology evidence="1">Single-pass membrane protein</topology>
    </subcellularLocation>
</comment>
<dbReference type="PANTHER" id="PTHR42911">
    <property type="entry name" value="MODULATOR OF FTSH PROTEASE HFLC"/>
    <property type="match status" value="1"/>
</dbReference>
<evidence type="ECO:0000256" key="4">
    <source>
        <dbReference type="ARBA" id="ARBA00022989"/>
    </source>
</evidence>
<dbReference type="InParanoid" id="B4D927"/>
<keyword evidence="5" id="KW-0472">Membrane</keyword>
<comment type="caution">
    <text evidence="9">The sequence shown here is derived from an EMBL/GenBank/DDBJ whole genome shotgun (WGS) entry which is preliminary data.</text>
</comment>
<reference evidence="9 10" key="1">
    <citation type="journal article" date="2011" name="J. Bacteriol.">
        <title>Genome sequence of Chthoniobacter flavus Ellin428, an aerobic heterotrophic soil bacterium.</title>
        <authorList>
            <person name="Kant R."/>
            <person name="van Passel M.W."/>
            <person name="Palva A."/>
            <person name="Lucas S."/>
            <person name="Lapidus A."/>
            <person name="Glavina Del Rio T."/>
            <person name="Dalin E."/>
            <person name="Tice H."/>
            <person name="Bruce D."/>
            <person name="Goodwin L."/>
            <person name="Pitluck S."/>
            <person name="Larimer F.W."/>
            <person name="Land M.L."/>
            <person name="Hauser L."/>
            <person name="Sangwan P."/>
            <person name="de Vos W.M."/>
            <person name="Janssen P.H."/>
            <person name="Smidt H."/>
        </authorList>
    </citation>
    <scope>NUCLEOTIDE SEQUENCE [LARGE SCALE GENOMIC DNA]</scope>
    <source>
        <strain evidence="9 10">Ellin428</strain>
    </source>
</reference>
<keyword evidence="3" id="KW-0812">Transmembrane</keyword>
<protein>
    <recommendedName>
        <fullName evidence="6">Protein HflC</fullName>
    </recommendedName>
</protein>
<dbReference type="AlphaFoldDB" id="B4D927"/>
<keyword evidence="10" id="KW-1185">Reference proteome</keyword>
<sequence length="335" mass="37531">MKSKVVSFLILIIVIFVLLTLTGAIFTVQETEQIIITQFGKPVGAPINEAGLHFKVPFIQDVHTIDKRVLQWDGPVAEMPTKDKLYIVVDTFARWRISDPMQFFIRLNDLRRARSRLDDILGSETRNTVARHELVEMIRTTKDRKAAIDDTLAAGGGTTSGGLPPIQFGRVALEKEITEEARGKLAEFGIELLDVRFKRINYNPAVSAKIYSRMMSERQQIAERFRSEGQGEAAKILGNKERDLKEIDSKAYREVQTVEGKADAEATAIYAKAYNQTPEARDLYQFQRTLDTYKTSFQGETTLILSTQSNFLRFLKGPTAGPSPTPAPAPPKPAP</sequence>